<keyword evidence="2" id="KW-1185">Reference proteome</keyword>
<evidence type="ECO:0000313" key="1">
    <source>
        <dbReference type="EMBL" id="MEA5366455.1"/>
    </source>
</evidence>
<accession>A0ABU5RKW2</accession>
<dbReference type="Proteomes" id="UP001304298">
    <property type="component" value="Unassembled WGS sequence"/>
</dbReference>
<proteinExistence type="predicted"/>
<protein>
    <submittedName>
        <fullName evidence="1">Uncharacterized protein</fullName>
    </submittedName>
</protein>
<reference evidence="1 2" key="1">
    <citation type="submission" date="2023-12" db="EMBL/GenBank/DDBJ databases">
        <title>Amycolatopsis sp. V23-08.</title>
        <authorList>
            <person name="Somphong A."/>
        </authorList>
    </citation>
    <scope>NUCLEOTIDE SEQUENCE [LARGE SCALE GENOMIC DNA]</scope>
    <source>
        <strain evidence="1 2">V23-08</strain>
    </source>
</reference>
<sequence>MPEPAQLYSLVLLALSLHPQHPTTSQCESCAAAWPCDTVRLAYRLREGF</sequence>
<evidence type="ECO:0000313" key="2">
    <source>
        <dbReference type="Proteomes" id="UP001304298"/>
    </source>
</evidence>
<name>A0ABU5RKW2_9PSEU</name>
<organism evidence="1 2">
    <name type="scientific">Amycolatopsis heterodermiae</name>
    <dbReference type="NCBI Taxonomy" id="3110235"/>
    <lineage>
        <taxon>Bacteria</taxon>
        <taxon>Bacillati</taxon>
        <taxon>Actinomycetota</taxon>
        <taxon>Actinomycetes</taxon>
        <taxon>Pseudonocardiales</taxon>
        <taxon>Pseudonocardiaceae</taxon>
        <taxon>Amycolatopsis</taxon>
    </lineage>
</organism>
<gene>
    <name evidence="1" type="ORF">VA596_43475</name>
</gene>
<dbReference type="EMBL" id="JAYFSI010000015">
    <property type="protein sequence ID" value="MEA5366455.1"/>
    <property type="molecule type" value="Genomic_DNA"/>
</dbReference>
<comment type="caution">
    <text evidence="1">The sequence shown here is derived from an EMBL/GenBank/DDBJ whole genome shotgun (WGS) entry which is preliminary data.</text>
</comment>
<dbReference type="RefSeq" id="WP_323335695.1">
    <property type="nucleotide sequence ID" value="NZ_JAYFSI010000015.1"/>
</dbReference>